<sequence length="589" mass="62826">MNWKADLEEVERQYAAEPAEPPLAARVQPFDPALLPVPLVAHDQVPEHPGEMCFDDAGRPISATSGIASYTWEWREDGSVLERAMTALGPRATLIRRDTVVSIDMLSRVSVQRLTWDGDVAVRSDEALRFATGGRVGVDIAREADHAPDGAVRHVRRAQAEADGSVEAGLQRATQLAPTEVHWTAKELVVWPGAEAARALVEPLAQALDAALRGAVADSGIADPFLLHVVTPHSAPALPPKAWLAGAAWREHVRSTDLTDGAAATWLHRGVDRGLVAQLEVGDRLDADALRACALLSTTHPEAWDALHALQERLATRLNAGAAWLAAVDPSDGTDALRNTYTGGADVEAFRASLSSTASPDALAAALRDRGALEALICAAGLESHAHRLAHAVALESLVLVPGDGRSHLGGPALLPPGEAWPEGHTFLAAIDRAEVGLGTGWLLFFADLDELTWEEVNAPGSPIRLFATDAPVPADGPALTPRPVRFQPRLTLPEWSDAGEDLGLSAAESEAWSELIGNFVEEQHRFGGYASGVQGERPEPGTVLLLHLDWDEELGFEYGDGGTLQFRIPEDALAAEDWSRVITMADSG</sequence>
<dbReference type="Pfam" id="PF09234">
    <property type="entry name" value="DUF1963"/>
    <property type="match status" value="1"/>
</dbReference>
<protein>
    <submittedName>
        <fullName evidence="1">YwqG family protein</fullName>
    </submittedName>
</protein>
<dbReference type="AlphaFoldDB" id="A0A9X3NE15"/>
<organism evidence="1 2">
    <name type="scientific">Solirubrobacter phytolaccae</name>
    <dbReference type="NCBI Taxonomy" id="1404360"/>
    <lineage>
        <taxon>Bacteria</taxon>
        <taxon>Bacillati</taxon>
        <taxon>Actinomycetota</taxon>
        <taxon>Thermoleophilia</taxon>
        <taxon>Solirubrobacterales</taxon>
        <taxon>Solirubrobacteraceae</taxon>
        <taxon>Solirubrobacter</taxon>
    </lineage>
</organism>
<dbReference type="InterPro" id="IPR015315">
    <property type="entry name" value="DUF1963"/>
</dbReference>
<dbReference type="InterPro" id="IPR035948">
    <property type="entry name" value="YwqG-like_sf"/>
</dbReference>
<dbReference type="Proteomes" id="UP001147653">
    <property type="component" value="Unassembled WGS sequence"/>
</dbReference>
<proteinExistence type="predicted"/>
<dbReference type="Gene3D" id="2.30.320.10">
    <property type="entry name" value="YwqG-like"/>
    <property type="match status" value="1"/>
</dbReference>
<keyword evidence="2" id="KW-1185">Reference proteome</keyword>
<dbReference type="SUPFAM" id="SSF103032">
    <property type="entry name" value="Hypothetical protein YwqG"/>
    <property type="match status" value="1"/>
</dbReference>
<reference evidence="1" key="1">
    <citation type="submission" date="2022-10" db="EMBL/GenBank/DDBJ databases">
        <title>The WGS of Solirubrobacter phytolaccae KCTC 29190.</title>
        <authorList>
            <person name="Jiang Z."/>
        </authorList>
    </citation>
    <scope>NUCLEOTIDE SEQUENCE</scope>
    <source>
        <strain evidence="1">KCTC 29190</strain>
    </source>
</reference>
<comment type="caution">
    <text evidence="1">The sequence shown here is derived from an EMBL/GenBank/DDBJ whole genome shotgun (WGS) entry which is preliminary data.</text>
</comment>
<name>A0A9X3NE15_9ACTN</name>
<evidence type="ECO:0000313" key="1">
    <source>
        <dbReference type="EMBL" id="MDA0182351.1"/>
    </source>
</evidence>
<dbReference type="RefSeq" id="WP_270026716.1">
    <property type="nucleotide sequence ID" value="NZ_JAPDDP010000034.1"/>
</dbReference>
<accession>A0A9X3NE15</accession>
<dbReference type="EMBL" id="JAPDDP010000034">
    <property type="protein sequence ID" value="MDA0182351.1"/>
    <property type="molecule type" value="Genomic_DNA"/>
</dbReference>
<evidence type="ECO:0000313" key="2">
    <source>
        <dbReference type="Proteomes" id="UP001147653"/>
    </source>
</evidence>
<gene>
    <name evidence="1" type="ORF">OJ997_18735</name>
</gene>